<evidence type="ECO:0000256" key="2">
    <source>
        <dbReference type="ARBA" id="ARBA00022553"/>
    </source>
</evidence>
<dbReference type="GO" id="GO:0043041">
    <property type="term" value="P:amino acid activation for nonribosomal peptide biosynthetic process"/>
    <property type="evidence" value="ECO:0007669"/>
    <property type="project" value="TreeGrafter"/>
</dbReference>
<evidence type="ECO:0000256" key="3">
    <source>
        <dbReference type="ARBA" id="ARBA00022598"/>
    </source>
</evidence>
<accession>A0A171CRL7</accession>
<dbReference type="GO" id="GO:0016874">
    <property type="term" value="F:ligase activity"/>
    <property type="evidence" value="ECO:0007669"/>
    <property type="project" value="UniProtKB-KW"/>
</dbReference>
<dbReference type="Gene3D" id="1.10.1200.10">
    <property type="entry name" value="ACP-like"/>
    <property type="match status" value="1"/>
</dbReference>
<proteinExistence type="predicted"/>
<dbReference type="GO" id="GO:0031177">
    <property type="term" value="F:phosphopantetheine binding"/>
    <property type="evidence" value="ECO:0007669"/>
    <property type="project" value="InterPro"/>
</dbReference>
<dbReference type="InterPro" id="IPR036736">
    <property type="entry name" value="ACP-like_sf"/>
</dbReference>
<evidence type="ECO:0000313" key="6">
    <source>
        <dbReference type="Proteomes" id="UP000077701"/>
    </source>
</evidence>
<dbReference type="PANTHER" id="PTHR45527">
    <property type="entry name" value="NONRIBOSOMAL PEPTIDE SYNTHETASE"/>
    <property type="match status" value="1"/>
</dbReference>
<organism evidence="5 6">
    <name type="scientific">Planomonospora sphaerica</name>
    <dbReference type="NCBI Taxonomy" id="161355"/>
    <lineage>
        <taxon>Bacteria</taxon>
        <taxon>Bacillati</taxon>
        <taxon>Actinomycetota</taxon>
        <taxon>Actinomycetes</taxon>
        <taxon>Streptosporangiales</taxon>
        <taxon>Streptosporangiaceae</taxon>
        <taxon>Planomonospora</taxon>
    </lineage>
</organism>
<dbReference type="PANTHER" id="PTHR45527:SF10">
    <property type="entry name" value="PYOCHELIN SYNTHASE PCHF"/>
    <property type="match status" value="1"/>
</dbReference>
<sequence length="89" mass="9769">MTVDQHPGPVAPEIERRVERIWKDVLGVPEIPSDATFFELGGQSVSAVRIIARIEEELGVVIDMGDLFEDPDLVTFARDVAARAPGRQA</sequence>
<dbReference type="STRING" id="161355.PS9374_02763"/>
<protein>
    <submittedName>
        <fullName evidence="5">Phosphopantetheine-binding protein</fullName>
    </submittedName>
</protein>
<reference evidence="5 6" key="1">
    <citation type="journal article" date="2016" name="Genome Announc.">
        <title>Draft Genome Sequence of Planomonospora sphaerica JCM9374, a Rare Actinomycete.</title>
        <authorList>
            <person name="Dohra H."/>
            <person name="Suzuki T."/>
            <person name="Inoue Y."/>
            <person name="Kodani S."/>
        </authorList>
    </citation>
    <scope>NUCLEOTIDE SEQUENCE [LARGE SCALE GENOMIC DNA]</scope>
    <source>
        <strain evidence="5 6">JCM 9374</strain>
    </source>
</reference>
<name>A0A171CRL7_9ACTN</name>
<comment type="caution">
    <text evidence="5">The sequence shown here is derived from an EMBL/GenBank/DDBJ whole genome shotgun (WGS) entry which is preliminary data.</text>
</comment>
<dbReference type="EMBL" id="BDCX01000006">
    <property type="protein sequence ID" value="GAT67110.1"/>
    <property type="molecule type" value="Genomic_DNA"/>
</dbReference>
<dbReference type="PROSITE" id="PS50075">
    <property type="entry name" value="CARRIER"/>
    <property type="match status" value="1"/>
</dbReference>
<dbReference type="GO" id="GO:0000036">
    <property type="term" value="F:acyl carrier activity"/>
    <property type="evidence" value="ECO:0007669"/>
    <property type="project" value="TreeGrafter"/>
</dbReference>
<dbReference type="SMART" id="SM00823">
    <property type="entry name" value="PKS_PP"/>
    <property type="match status" value="1"/>
</dbReference>
<evidence type="ECO:0000313" key="5">
    <source>
        <dbReference type="EMBL" id="GAT67110.1"/>
    </source>
</evidence>
<gene>
    <name evidence="5" type="ORF">PS9374_02763</name>
</gene>
<keyword evidence="6" id="KW-1185">Reference proteome</keyword>
<dbReference type="AlphaFoldDB" id="A0A171CRL7"/>
<dbReference type="OrthoDB" id="3483265at2"/>
<keyword evidence="2" id="KW-0597">Phosphoprotein</keyword>
<dbReference type="GO" id="GO:0044550">
    <property type="term" value="P:secondary metabolite biosynthetic process"/>
    <property type="evidence" value="ECO:0007669"/>
    <property type="project" value="TreeGrafter"/>
</dbReference>
<dbReference type="RefSeq" id="WP_068897216.1">
    <property type="nucleotide sequence ID" value="NZ_BDCX01000006.1"/>
</dbReference>
<evidence type="ECO:0000256" key="1">
    <source>
        <dbReference type="ARBA" id="ARBA00022450"/>
    </source>
</evidence>
<keyword evidence="1" id="KW-0596">Phosphopantetheine</keyword>
<dbReference type="InterPro" id="IPR009081">
    <property type="entry name" value="PP-bd_ACP"/>
</dbReference>
<feature type="domain" description="Carrier" evidence="4">
    <location>
        <begin position="9"/>
        <end position="84"/>
    </location>
</feature>
<keyword evidence="3" id="KW-0436">Ligase</keyword>
<evidence type="ECO:0000259" key="4">
    <source>
        <dbReference type="PROSITE" id="PS50075"/>
    </source>
</evidence>
<dbReference type="Proteomes" id="UP000077701">
    <property type="component" value="Unassembled WGS sequence"/>
</dbReference>
<dbReference type="InterPro" id="IPR020806">
    <property type="entry name" value="PKS_PP-bd"/>
</dbReference>
<reference evidence="6" key="2">
    <citation type="submission" date="2016-04" db="EMBL/GenBank/DDBJ databases">
        <title>Planomonospora sphaerica JCM9374 whole genome shotgun sequence.</title>
        <authorList>
            <person name="Suzuki T."/>
            <person name="Dohra H."/>
            <person name="Kodani S."/>
        </authorList>
    </citation>
    <scope>NUCLEOTIDE SEQUENCE [LARGE SCALE GENOMIC DNA]</scope>
    <source>
        <strain evidence="6">JCM 9374</strain>
    </source>
</reference>
<dbReference type="SUPFAM" id="SSF47336">
    <property type="entry name" value="ACP-like"/>
    <property type="match status" value="1"/>
</dbReference>
<dbReference type="GO" id="GO:0005737">
    <property type="term" value="C:cytoplasm"/>
    <property type="evidence" value="ECO:0007669"/>
    <property type="project" value="TreeGrafter"/>
</dbReference>
<dbReference type="Pfam" id="PF00550">
    <property type="entry name" value="PP-binding"/>
    <property type="match status" value="1"/>
</dbReference>